<evidence type="ECO:0000313" key="2">
    <source>
        <dbReference type="EMBL" id="CZT10289.1"/>
    </source>
</evidence>
<name>A0A1E1LKG5_9HELO</name>
<evidence type="ECO:0000313" key="3">
    <source>
        <dbReference type="Proteomes" id="UP000178129"/>
    </source>
</evidence>
<protein>
    <submittedName>
        <fullName evidence="2">Uncharacterized protein</fullName>
    </submittedName>
</protein>
<gene>
    <name evidence="2" type="ORF">RCO7_14055</name>
</gene>
<keyword evidence="1" id="KW-0812">Transmembrane</keyword>
<reference evidence="3" key="1">
    <citation type="submission" date="2016-03" db="EMBL/GenBank/DDBJ databases">
        <authorList>
            <person name="Ploux O."/>
        </authorList>
    </citation>
    <scope>NUCLEOTIDE SEQUENCE [LARGE SCALE GENOMIC DNA]</scope>
    <source>
        <strain evidence="3">UK7</strain>
    </source>
</reference>
<evidence type="ECO:0000256" key="1">
    <source>
        <dbReference type="SAM" id="Phobius"/>
    </source>
</evidence>
<dbReference type="InParanoid" id="A0A1E1LKG5"/>
<keyword evidence="3" id="KW-1185">Reference proteome</keyword>
<feature type="transmembrane region" description="Helical" evidence="1">
    <location>
        <begin position="65"/>
        <end position="86"/>
    </location>
</feature>
<feature type="transmembrane region" description="Helical" evidence="1">
    <location>
        <begin position="12"/>
        <end position="30"/>
    </location>
</feature>
<comment type="caution">
    <text evidence="2">The sequence shown here is derived from an EMBL/GenBank/DDBJ whole genome shotgun (WGS) entry which is preliminary data.</text>
</comment>
<dbReference type="Proteomes" id="UP000178129">
    <property type="component" value="Unassembled WGS sequence"/>
</dbReference>
<dbReference type="EMBL" id="FJUW01000054">
    <property type="protein sequence ID" value="CZT10289.1"/>
    <property type="molecule type" value="Genomic_DNA"/>
</dbReference>
<dbReference type="AlphaFoldDB" id="A0A1E1LKG5"/>
<proteinExistence type="predicted"/>
<sequence length="119" mass="13722">MGRRHGGEHPSQYIRSIFTFFLSHFFQFAVHYRCTFPFYFTSIYLDFCLYTPPSRHFSNSFKKHFIFATIFIFVTTAAETASPITAPVTEGNYMEKRICGTLSGKAPEICQYGKLANFA</sequence>
<organism evidence="2 3">
    <name type="scientific">Rhynchosporium graminicola</name>
    <dbReference type="NCBI Taxonomy" id="2792576"/>
    <lineage>
        <taxon>Eukaryota</taxon>
        <taxon>Fungi</taxon>
        <taxon>Dikarya</taxon>
        <taxon>Ascomycota</taxon>
        <taxon>Pezizomycotina</taxon>
        <taxon>Leotiomycetes</taxon>
        <taxon>Helotiales</taxon>
        <taxon>Ploettnerulaceae</taxon>
        <taxon>Rhynchosporium</taxon>
    </lineage>
</organism>
<accession>A0A1E1LKG5</accession>
<keyword evidence="1" id="KW-0472">Membrane</keyword>
<keyword evidence="1" id="KW-1133">Transmembrane helix</keyword>